<protein>
    <recommendedName>
        <fullName evidence="3">tryptophan--tRNA ligase</fullName>
        <ecNumber evidence="3">6.1.1.2</ecNumber>
    </recommendedName>
    <alternativeName>
        <fullName evidence="9">Tryptophanyl-tRNA synthetase</fullName>
    </alternativeName>
</protein>
<dbReference type="InterPro" id="IPR001412">
    <property type="entry name" value="aa-tRNA-synth_I_CS"/>
</dbReference>
<evidence type="ECO:0000256" key="10">
    <source>
        <dbReference type="ARBA" id="ARBA00049929"/>
    </source>
</evidence>
<comment type="similarity">
    <text evidence="2 11">Belongs to the class-I aminoacyl-tRNA synthetase family.</text>
</comment>
<keyword evidence="13" id="KW-1185">Reference proteome</keyword>
<gene>
    <name evidence="12" type="ORF">CXG81DRAFT_3376</name>
</gene>
<evidence type="ECO:0000256" key="7">
    <source>
        <dbReference type="ARBA" id="ARBA00022917"/>
    </source>
</evidence>
<evidence type="ECO:0000313" key="13">
    <source>
        <dbReference type="Proteomes" id="UP000274922"/>
    </source>
</evidence>
<dbReference type="GO" id="GO:0005524">
    <property type="term" value="F:ATP binding"/>
    <property type="evidence" value="ECO:0007669"/>
    <property type="project" value="UniProtKB-KW"/>
</dbReference>
<dbReference type="HAMAP" id="MF_00140_B">
    <property type="entry name" value="Trp_tRNA_synth_B"/>
    <property type="match status" value="1"/>
</dbReference>
<evidence type="ECO:0000256" key="6">
    <source>
        <dbReference type="ARBA" id="ARBA00022840"/>
    </source>
</evidence>
<accession>A0A4P9X180</accession>
<keyword evidence="7 11" id="KW-0648">Protein biosynthesis</keyword>
<dbReference type="SUPFAM" id="SSF52374">
    <property type="entry name" value="Nucleotidylyl transferase"/>
    <property type="match status" value="1"/>
</dbReference>
<reference evidence="13" key="1">
    <citation type="journal article" date="2018" name="Nat. Microbiol.">
        <title>Leveraging single-cell genomics to expand the fungal tree of life.</title>
        <authorList>
            <person name="Ahrendt S.R."/>
            <person name="Quandt C.A."/>
            <person name="Ciobanu D."/>
            <person name="Clum A."/>
            <person name="Salamov A."/>
            <person name="Andreopoulos B."/>
            <person name="Cheng J.F."/>
            <person name="Woyke T."/>
            <person name="Pelin A."/>
            <person name="Henrissat B."/>
            <person name="Reynolds N.K."/>
            <person name="Benny G.L."/>
            <person name="Smith M.E."/>
            <person name="James T.Y."/>
            <person name="Grigoriev I.V."/>
        </authorList>
    </citation>
    <scope>NUCLEOTIDE SEQUENCE [LARGE SCALE GENOMIC DNA]</scope>
    <source>
        <strain evidence="13">ATCC 52028</strain>
    </source>
</reference>
<comment type="catalytic activity">
    <reaction evidence="10">
        <text>tRNA(Trp) + L-tryptophan + ATP = L-tryptophyl-tRNA(Trp) + AMP + diphosphate + H(+)</text>
        <dbReference type="Rhea" id="RHEA:24080"/>
        <dbReference type="Rhea" id="RHEA-COMP:9671"/>
        <dbReference type="Rhea" id="RHEA-COMP:9705"/>
        <dbReference type="ChEBI" id="CHEBI:15378"/>
        <dbReference type="ChEBI" id="CHEBI:30616"/>
        <dbReference type="ChEBI" id="CHEBI:33019"/>
        <dbReference type="ChEBI" id="CHEBI:57912"/>
        <dbReference type="ChEBI" id="CHEBI:78442"/>
        <dbReference type="ChEBI" id="CHEBI:78535"/>
        <dbReference type="ChEBI" id="CHEBI:456215"/>
        <dbReference type="EC" id="6.1.1.2"/>
    </reaction>
</comment>
<evidence type="ECO:0000256" key="8">
    <source>
        <dbReference type="ARBA" id="ARBA00023146"/>
    </source>
</evidence>
<dbReference type="InterPro" id="IPR024109">
    <property type="entry name" value="Trp-tRNA-ligase_bac-type"/>
</dbReference>
<keyword evidence="4 11" id="KW-0436">Ligase</keyword>
<evidence type="ECO:0000256" key="5">
    <source>
        <dbReference type="ARBA" id="ARBA00022741"/>
    </source>
</evidence>
<dbReference type="GO" id="GO:0005759">
    <property type="term" value="C:mitochondrial matrix"/>
    <property type="evidence" value="ECO:0007669"/>
    <property type="project" value="TreeGrafter"/>
</dbReference>
<keyword evidence="5 11" id="KW-0547">Nucleotide-binding</keyword>
<dbReference type="Proteomes" id="UP000274922">
    <property type="component" value="Unassembled WGS sequence"/>
</dbReference>
<feature type="non-terminal residue" evidence="12">
    <location>
        <position position="1"/>
    </location>
</feature>
<keyword evidence="8 11" id="KW-0030">Aminoacyl-tRNA synthetase</keyword>
<proteinExistence type="inferred from homology"/>
<dbReference type="STRING" id="1555241.A0A4P9X180"/>
<evidence type="ECO:0000256" key="9">
    <source>
        <dbReference type="ARBA" id="ARBA00030268"/>
    </source>
</evidence>
<dbReference type="InterPro" id="IPR014729">
    <property type="entry name" value="Rossmann-like_a/b/a_fold"/>
</dbReference>
<keyword evidence="6 11" id="KW-0067">ATP-binding</keyword>
<dbReference type="PRINTS" id="PR01039">
    <property type="entry name" value="TRNASYNTHTRP"/>
</dbReference>
<dbReference type="PANTHER" id="PTHR43766">
    <property type="entry name" value="TRYPTOPHAN--TRNA LIGASE, MITOCHONDRIAL"/>
    <property type="match status" value="1"/>
</dbReference>
<sequence>RRRVVVSGIQPTGEPHLGNYLGALSSWVRLQDACAADAATAAPPLFFLADLHAITSPRSAAALHDGVRSAAASLLAVGIDPGRSVLFRQSHVPEHTQLAWLLMCLTPFGDLVRMTQWKSKLAGGGGGDADGRGADSAETAASLAAASASLASAPQQLRAGLLTYPVLQAADILIYRATHVPVGADQRQHLELTSEIARLFNRHVRTLGLAAASTAAATSRSFFPVPRAIGLGAGTDPWAPLEAAHGADAATAARVMSLRRPTAKMSKSDPPAHTLFLTDSADAVRRKIARAVTDGRPGVAYDPPARPGVSNLVGLLAAVTADPGGPAGVAARMADRSHAELKATLTEAVNAALDPVRRRRARWDADPAAIEQVLHAGEAQARAIAAATLRDAYAAMGLT</sequence>
<dbReference type="GO" id="GO:0070183">
    <property type="term" value="P:mitochondrial tryptophanyl-tRNA aminoacylation"/>
    <property type="evidence" value="ECO:0007669"/>
    <property type="project" value="TreeGrafter"/>
</dbReference>
<dbReference type="EMBL" id="ML014392">
    <property type="protein sequence ID" value="RKO98613.1"/>
    <property type="molecule type" value="Genomic_DNA"/>
</dbReference>
<dbReference type="Pfam" id="PF00579">
    <property type="entry name" value="tRNA-synt_1b"/>
    <property type="match status" value="1"/>
</dbReference>
<dbReference type="PROSITE" id="PS00178">
    <property type="entry name" value="AA_TRNA_LIGASE_I"/>
    <property type="match status" value="1"/>
</dbReference>
<dbReference type="Gene3D" id="3.40.50.620">
    <property type="entry name" value="HUPs"/>
    <property type="match status" value="1"/>
</dbReference>
<dbReference type="AlphaFoldDB" id="A0A4P9X180"/>
<evidence type="ECO:0000256" key="3">
    <source>
        <dbReference type="ARBA" id="ARBA00013161"/>
    </source>
</evidence>
<dbReference type="EC" id="6.1.1.2" evidence="3"/>
<dbReference type="PANTHER" id="PTHR43766:SF1">
    <property type="entry name" value="TRYPTOPHAN--TRNA LIGASE, MITOCHONDRIAL"/>
    <property type="match status" value="1"/>
</dbReference>
<evidence type="ECO:0000256" key="4">
    <source>
        <dbReference type="ARBA" id="ARBA00022598"/>
    </source>
</evidence>
<dbReference type="CDD" id="cd00806">
    <property type="entry name" value="TrpRS_core"/>
    <property type="match status" value="1"/>
</dbReference>
<evidence type="ECO:0000313" key="12">
    <source>
        <dbReference type="EMBL" id="RKO98613.1"/>
    </source>
</evidence>
<dbReference type="OrthoDB" id="15808at2759"/>
<dbReference type="InterPro" id="IPR050203">
    <property type="entry name" value="Trp-tRNA_synthetase"/>
</dbReference>
<dbReference type="Gene3D" id="1.10.240.10">
    <property type="entry name" value="Tyrosyl-Transfer RNA Synthetase"/>
    <property type="match status" value="1"/>
</dbReference>
<comment type="subcellular location">
    <subcellularLocation>
        <location evidence="1">Mitochondrion</location>
    </subcellularLocation>
</comment>
<feature type="non-terminal residue" evidence="12">
    <location>
        <position position="399"/>
    </location>
</feature>
<organism evidence="12 13">
    <name type="scientific">Caulochytrium protostelioides</name>
    <dbReference type="NCBI Taxonomy" id="1555241"/>
    <lineage>
        <taxon>Eukaryota</taxon>
        <taxon>Fungi</taxon>
        <taxon>Fungi incertae sedis</taxon>
        <taxon>Chytridiomycota</taxon>
        <taxon>Chytridiomycota incertae sedis</taxon>
        <taxon>Chytridiomycetes</taxon>
        <taxon>Caulochytriales</taxon>
        <taxon>Caulochytriaceae</taxon>
        <taxon>Caulochytrium</taxon>
    </lineage>
</organism>
<name>A0A4P9X180_9FUNG</name>
<dbReference type="GO" id="GO:0004830">
    <property type="term" value="F:tryptophan-tRNA ligase activity"/>
    <property type="evidence" value="ECO:0007669"/>
    <property type="project" value="UniProtKB-EC"/>
</dbReference>
<evidence type="ECO:0000256" key="11">
    <source>
        <dbReference type="RuleBase" id="RU363036"/>
    </source>
</evidence>
<evidence type="ECO:0000256" key="1">
    <source>
        <dbReference type="ARBA" id="ARBA00004173"/>
    </source>
</evidence>
<dbReference type="InterPro" id="IPR002306">
    <property type="entry name" value="Trp-tRNA-ligase"/>
</dbReference>
<dbReference type="InterPro" id="IPR002305">
    <property type="entry name" value="aa-tRNA-synth_Ic"/>
</dbReference>
<evidence type="ECO:0000256" key="2">
    <source>
        <dbReference type="ARBA" id="ARBA00005594"/>
    </source>
</evidence>